<protein>
    <submittedName>
        <fullName evidence="6">Transposase, mutator type</fullName>
    </submittedName>
</protein>
<organism evidence="6 7">
    <name type="scientific">Bathymodiolus azoricus thioautotrophic gill symbiont</name>
    <dbReference type="NCBI Taxonomy" id="235205"/>
    <lineage>
        <taxon>Bacteria</taxon>
        <taxon>Pseudomonadati</taxon>
        <taxon>Pseudomonadota</taxon>
        <taxon>Gammaproteobacteria</taxon>
        <taxon>sulfur-oxidizing symbionts</taxon>
    </lineage>
</organism>
<dbReference type="Pfam" id="PF00872">
    <property type="entry name" value="Transposase_mut"/>
    <property type="match status" value="1"/>
</dbReference>
<comment type="similarity">
    <text evidence="2">Belongs to the transposase mutator family.</text>
</comment>
<evidence type="ECO:0000313" key="7">
    <source>
        <dbReference type="Proteomes" id="UP000198988"/>
    </source>
</evidence>
<keyword evidence="4" id="KW-0238">DNA-binding</keyword>
<dbReference type="GO" id="GO:0006313">
    <property type="term" value="P:DNA transposition"/>
    <property type="evidence" value="ECO:0007669"/>
    <property type="project" value="InterPro"/>
</dbReference>
<evidence type="ECO:0000256" key="1">
    <source>
        <dbReference type="ARBA" id="ARBA00002190"/>
    </source>
</evidence>
<dbReference type="EMBL" id="CDSC02000262">
    <property type="protein sequence ID" value="SEH84957.1"/>
    <property type="molecule type" value="Genomic_DNA"/>
</dbReference>
<dbReference type="Proteomes" id="UP000198988">
    <property type="component" value="Unassembled WGS sequence"/>
</dbReference>
<comment type="function">
    <text evidence="1">Required for the transposition of the insertion element.</text>
</comment>
<gene>
    <name evidence="6" type="ORF">BAZSYMA_ACONTIG02264_0</name>
</gene>
<keyword evidence="3" id="KW-0815">Transposition</keyword>
<evidence type="ECO:0000256" key="3">
    <source>
        <dbReference type="ARBA" id="ARBA00022578"/>
    </source>
</evidence>
<sequence>MYVNGVSTRRVSKIIESMCGTSVSSQMVSNAAKKLDSALNAWRERPLGKIE</sequence>
<evidence type="ECO:0000256" key="2">
    <source>
        <dbReference type="ARBA" id="ARBA00010961"/>
    </source>
</evidence>
<evidence type="ECO:0000256" key="5">
    <source>
        <dbReference type="ARBA" id="ARBA00023172"/>
    </source>
</evidence>
<evidence type="ECO:0000313" key="6">
    <source>
        <dbReference type="EMBL" id="SEH84957.1"/>
    </source>
</evidence>
<proteinExistence type="inferred from homology"/>
<name>A0A1H6L8Y9_9GAMM</name>
<dbReference type="GO" id="GO:0003677">
    <property type="term" value="F:DNA binding"/>
    <property type="evidence" value="ECO:0007669"/>
    <property type="project" value="UniProtKB-KW"/>
</dbReference>
<accession>A0A1H6L8Y9</accession>
<dbReference type="InterPro" id="IPR001207">
    <property type="entry name" value="Transposase_mutator"/>
</dbReference>
<evidence type="ECO:0000256" key="4">
    <source>
        <dbReference type="ARBA" id="ARBA00023125"/>
    </source>
</evidence>
<keyword evidence="5" id="KW-0233">DNA recombination</keyword>
<reference evidence="7" key="1">
    <citation type="submission" date="2016-06" db="EMBL/GenBank/DDBJ databases">
        <authorList>
            <person name="Petersen J."/>
            <person name="Sayavedra L."/>
        </authorList>
    </citation>
    <scope>NUCLEOTIDE SEQUENCE [LARGE SCALE GENOMIC DNA]</scope>
    <source>
        <strain evidence="7">BazSymA</strain>
    </source>
</reference>
<dbReference type="AlphaFoldDB" id="A0A1H6L8Y9"/>
<dbReference type="GO" id="GO:0004803">
    <property type="term" value="F:transposase activity"/>
    <property type="evidence" value="ECO:0007669"/>
    <property type="project" value="InterPro"/>
</dbReference>